<accession>A0A368N5L0</accession>
<protein>
    <submittedName>
        <fullName evidence="4">Carboxylesterase</fullName>
    </submittedName>
</protein>
<dbReference type="GO" id="GO:0016787">
    <property type="term" value="F:hydrolase activity"/>
    <property type="evidence" value="ECO:0007669"/>
    <property type="project" value="UniProtKB-KW"/>
</dbReference>
<dbReference type="PANTHER" id="PTHR10655">
    <property type="entry name" value="LYSOPHOSPHOLIPASE-RELATED"/>
    <property type="match status" value="1"/>
</dbReference>
<dbReference type="OrthoDB" id="9801763at2"/>
<comment type="similarity">
    <text evidence="1">Belongs to the AB hydrolase superfamily. AB hydrolase 2 family.</text>
</comment>
<evidence type="ECO:0000259" key="3">
    <source>
        <dbReference type="Pfam" id="PF02230"/>
    </source>
</evidence>
<sequence>MADSSLEPLDYVELNPKQEADACVIWLHGLGDSGDGFAGVPPYLDLAENHRIRFIFPHAPVRPVTINNGMAMRAWYDIKSMDLEGRAPLDEVLVSCQQVTALIEQQIAKGIPSSRILLAGFSQGGVIALHLAVRYAQPLAGLVALSTYLCQPSLMAGQASPENRQLAIFFGHGTQDEVVPYAAGKAAVETLTANGFNVAFNTYPLAHTVDLNELKEIGGFIQKQLPPLND</sequence>
<evidence type="ECO:0000256" key="2">
    <source>
        <dbReference type="ARBA" id="ARBA00022801"/>
    </source>
</evidence>
<dbReference type="Proteomes" id="UP000252558">
    <property type="component" value="Unassembled WGS sequence"/>
</dbReference>
<gene>
    <name evidence="4" type="ORF">DU002_15765</name>
</gene>
<name>A0A368N5L0_9GAMM</name>
<dbReference type="SUPFAM" id="SSF53474">
    <property type="entry name" value="alpha/beta-Hydrolases"/>
    <property type="match status" value="1"/>
</dbReference>
<dbReference type="PANTHER" id="PTHR10655:SF17">
    <property type="entry name" value="LYSOPHOSPHOLIPASE-LIKE PROTEIN 1"/>
    <property type="match status" value="1"/>
</dbReference>
<dbReference type="EMBL" id="QPID01000010">
    <property type="protein sequence ID" value="RCU45506.1"/>
    <property type="molecule type" value="Genomic_DNA"/>
</dbReference>
<evidence type="ECO:0000256" key="1">
    <source>
        <dbReference type="ARBA" id="ARBA00006499"/>
    </source>
</evidence>
<organism evidence="4 5">
    <name type="scientific">Corallincola holothuriorum</name>
    <dbReference type="NCBI Taxonomy" id="2282215"/>
    <lineage>
        <taxon>Bacteria</taxon>
        <taxon>Pseudomonadati</taxon>
        <taxon>Pseudomonadota</taxon>
        <taxon>Gammaproteobacteria</taxon>
        <taxon>Alteromonadales</taxon>
        <taxon>Psychromonadaceae</taxon>
        <taxon>Corallincola</taxon>
    </lineage>
</organism>
<dbReference type="InterPro" id="IPR050565">
    <property type="entry name" value="LYPA1-2/EST-like"/>
</dbReference>
<evidence type="ECO:0000313" key="4">
    <source>
        <dbReference type="EMBL" id="RCU45506.1"/>
    </source>
</evidence>
<comment type="caution">
    <text evidence="4">The sequence shown here is derived from an EMBL/GenBank/DDBJ whole genome shotgun (WGS) entry which is preliminary data.</text>
</comment>
<keyword evidence="5" id="KW-1185">Reference proteome</keyword>
<dbReference type="Gene3D" id="3.40.50.1820">
    <property type="entry name" value="alpha/beta hydrolase"/>
    <property type="match status" value="1"/>
</dbReference>
<dbReference type="InterPro" id="IPR003140">
    <property type="entry name" value="PLipase/COase/thioEstase"/>
</dbReference>
<keyword evidence="2" id="KW-0378">Hydrolase</keyword>
<dbReference type="InterPro" id="IPR029058">
    <property type="entry name" value="AB_hydrolase_fold"/>
</dbReference>
<evidence type="ECO:0000313" key="5">
    <source>
        <dbReference type="Proteomes" id="UP000252558"/>
    </source>
</evidence>
<dbReference type="AlphaFoldDB" id="A0A368N5L0"/>
<reference evidence="4 5" key="1">
    <citation type="submission" date="2018-07" db="EMBL/GenBank/DDBJ databases">
        <title>Corallincola holothuriorum sp. nov., a new facultative anaerobe isolated from sea cucumber Apostichopus japonicus.</title>
        <authorList>
            <person name="Xia H."/>
        </authorList>
    </citation>
    <scope>NUCLEOTIDE SEQUENCE [LARGE SCALE GENOMIC DNA]</scope>
    <source>
        <strain evidence="4 5">C4</strain>
    </source>
</reference>
<dbReference type="RefSeq" id="WP_114339362.1">
    <property type="nucleotide sequence ID" value="NZ_QPID01000010.1"/>
</dbReference>
<proteinExistence type="inferred from homology"/>
<dbReference type="Pfam" id="PF02230">
    <property type="entry name" value="Abhydrolase_2"/>
    <property type="match status" value="1"/>
</dbReference>
<feature type="domain" description="Phospholipase/carboxylesterase/thioesterase" evidence="3">
    <location>
        <begin position="15"/>
        <end position="224"/>
    </location>
</feature>